<keyword evidence="2" id="KW-0732">Signal</keyword>
<dbReference type="EMBL" id="JAAMPC010000011">
    <property type="protein sequence ID" value="KAG2280211.1"/>
    <property type="molecule type" value="Genomic_DNA"/>
</dbReference>
<keyword evidence="4" id="KW-1185">Reference proteome</keyword>
<feature type="region of interest" description="Disordered" evidence="1">
    <location>
        <begin position="27"/>
        <end position="79"/>
    </location>
</feature>
<dbReference type="Proteomes" id="UP000886595">
    <property type="component" value="Unassembled WGS sequence"/>
</dbReference>
<protein>
    <submittedName>
        <fullName evidence="3">Uncharacterized protein</fullName>
    </submittedName>
</protein>
<feature type="chain" id="PRO_5036488372" evidence="2">
    <location>
        <begin position="25"/>
        <end position="167"/>
    </location>
</feature>
<feature type="compositionally biased region" description="Basic and acidic residues" evidence="1">
    <location>
        <begin position="39"/>
        <end position="50"/>
    </location>
</feature>
<evidence type="ECO:0000256" key="1">
    <source>
        <dbReference type="SAM" id="MobiDB-lite"/>
    </source>
</evidence>
<evidence type="ECO:0000256" key="2">
    <source>
        <dbReference type="SAM" id="SignalP"/>
    </source>
</evidence>
<evidence type="ECO:0000313" key="4">
    <source>
        <dbReference type="Proteomes" id="UP000886595"/>
    </source>
</evidence>
<accession>A0A8X7R1P9</accession>
<evidence type="ECO:0000313" key="3">
    <source>
        <dbReference type="EMBL" id="KAG2280211.1"/>
    </source>
</evidence>
<comment type="caution">
    <text evidence="3">The sequence shown here is derived from an EMBL/GenBank/DDBJ whole genome shotgun (WGS) entry which is preliminary data.</text>
</comment>
<organism evidence="3 4">
    <name type="scientific">Brassica carinata</name>
    <name type="common">Ethiopian mustard</name>
    <name type="synonym">Abyssinian cabbage</name>
    <dbReference type="NCBI Taxonomy" id="52824"/>
    <lineage>
        <taxon>Eukaryota</taxon>
        <taxon>Viridiplantae</taxon>
        <taxon>Streptophyta</taxon>
        <taxon>Embryophyta</taxon>
        <taxon>Tracheophyta</taxon>
        <taxon>Spermatophyta</taxon>
        <taxon>Magnoliopsida</taxon>
        <taxon>eudicotyledons</taxon>
        <taxon>Gunneridae</taxon>
        <taxon>Pentapetalae</taxon>
        <taxon>rosids</taxon>
        <taxon>malvids</taxon>
        <taxon>Brassicales</taxon>
        <taxon>Brassicaceae</taxon>
        <taxon>Brassiceae</taxon>
        <taxon>Brassica</taxon>
    </lineage>
</organism>
<gene>
    <name evidence="3" type="ORF">Bca52824_051431</name>
</gene>
<dbReference type="PANTHER" id="PTHR31656">
    <property type="entry name" value="ROOT CAP DOMAIN-CONTAINING PROTEIN"/>
    <property type="match status" value="1"/>
</dbReference>
<dbReference type="OrthoDB" id="10582755at2759"/>
<proteinExistence type="predicted"/>
<reference evidence="3 4" key="1">
    <citation type="submission" date="2020-02" db="EMBL/GenBank/DDBJ databases">
        <authorList>
            <person name="Ma Q."/>
            <person name="Huang Y."/>
            <person name="Song X."/>
            <person name="Pei D."/>
        </authorList>
    </citation>
    <scope>NUCLEOTIDE SEQUENCE [LARGE SCALE GENOMIC DNA]</scope>
    <source>
        <strain evidence="3">Sxm20200214</strain>
        <tissue evidence="3">Leaf</tissue>
    </source>
</reference>
<sequence length="167" mass="18207">MERRKSYVIVALFGLLLLTEIVIAESDGGKGNGNNGKGNEGKVEKRKGGDDGQGQRTKTRTRMTRKDKEQSGAAASRYRMLSPLPTGQEQAMCQGQGACYYKNFVCPGECPKRKPTKNKSTKGCFIDCTSKCDATCKFPPKTGVPRPVMGGEDKYQTPSLFSPTLQV</sequence>
<dbReference type="AlphaFoldDB" id="A0A8X7R1P9"/>
<feature type="signal peptide" evidence="2">
    <location>
        <begin position="1"/>
        <end position="24"/>
    </location>
</feature>
<name>A0A8X7R1P9_BRACI</name>
<feature type="compositionally biased region" description="Gly residues" evidence="1">
    <location>
        <begin position="29"/>
        <end position="38"/>
    </location>
</feature>